<feature type="non-terminal residue" evidence="3">
    <location>
        <position position="229"/>
    </location>
</feature>
<organism evidence="3 4">
    <name type="scientific">Reticulomyxa filosa</name>
    <dbReference type="NCBI Taxonomy" id="46433"/>
    <lineage>
        <taxon>Eukaryota</taxon>
        <taxon>Sar</taxon>
        <taxon>Rhizaria</taxon>
        <taxon>Retaria</taxon>
        <taxon>Foraminifera</taxon>
        <taxon>Monothalamids</taxon>
        <taxon>Reticulomyxidae</taxon>
        <taxon>Reticulomyxa</taxon>
    </lineage>
</organism>
<name>X6N1T5_RETFI</name>
<evidence type="ECO:0000313" key="4">
    <source>
        <dbReference type="Proteomes" id="UP000023152"/>
    </source>
</evidence>
<accession>X6N1T5</accession>
<dbReference type="EMBL" id="ASPP01013843">
    <property type="protein sequence ID" value="ETO19272.1"/>
    <property type="molecule type" value="Genomic_DNA"/>
</dbReference>
<keyword evidence="2" id="KW-0472">Membrane</keyword>
<feature type="region of interest" description="Disordered" evidence="1">
    <location>
        <begin position="90"/>
        <end position="130"/>
    </location>
</feature>
<dbReference type="AlphaFoldDB" id="X6N1T5"/>
<feature type="compositionally biased region" description="Gly residues" evidence="1">
    <location>
        <begin position="112"/>
        <end position="130"/>
    </location>
</feature>
<evidence type="ECO:0000256" key="2">
    <source>
        <dbReference type="SAM" id="Phobius"/>
    </source>
</evidence>
<keyword evidence="2" id="KW-0812">Transmembrane</keyword>
<feature type="transmembrane region" description="Helical" evidence="2">
    <location>
        <begin position="29"/>
        <end position="50"/>
    </location>
</feature>
<evidence type="ECO:0000256" key="1">
    <source>
        <dbReference type="SAM" id="MobiDB-lite"/>
    </source>
</evidence>
<reference evidence="3 4" key="1">
    <citation type="journal article" date="2013" name="Curr. Biol.">
        <title>The Genome of the Foraminiferan Reticulomyxa filosa.</title>
        <authorList>
            <person name="Glockner G."/>
            <person name="Hulsmann N."/>
            <person name="Schleicher M."/>
            <person name="Noegel A.A."/>
            <person name="Eichinger L."/>
            <person name="Gallinger C."/>
            <person name="Pawlowski J."/>
            <person name="Sierra R."/>
            <person name="Euteneuer U."/>
            <person name="Pillet L."/>
            <person name="Moustafa A."/>
            <person name="Platzer M."/>
            <person name="Groth M."/>
            <person name="Szafranski K."/>
            <person name="Schliwa M."/>
        </authorList>
    </citation>
    <scope>NUCLEOTIDE SEQUENCE [LARGE SCALE GENOMIC DNA]</scope>
</reference>
<keyword evidence="4" id="KW-1185">Reference proteome</keyword>
<gene>
    <name evidence="3" type="ORF">RFI_17958</name>
</gene>
<evidence type="ECO:0000313" key="3">
    <source>
        <dbReference type="EMBL" id="ETO19272.1"/>
    </source>
</evidence>
<feature type="compositionally biased region" description="Polar residues" evidence="1">
    <location>
        <begin position="90"/>
        <end position="103"/>
    </location>
</feature>
<sequence>MKVVHLVSKHIFKKKRKCLFFFLQSKNLFWVLIPLLAVACVLVLCCGMYLNHAMKKKRERQKEEERDTELIVRKLEKFETMLNDHQQYGTNESQWSNELNEPGSTVPPLSEGGKGGGGGGRGGTGAGTGTGIEIGTGTGVIVSSTGDTVSVYSDRPKESDLSKHPVEYENLIRVWAKTTRKSSITMNLFCICQSTKLNPAIPLLPITCIWKGHPNKASSIRLSKVISTQ</sequence>
<protein>
    <submittedName>
        <fullName evidence="3">Paired amphipathic helix containing protein</fullName>
    </submittedName>
</protein>
<proteinExistence type="predicted"/>
<comment type="caution">
    <text evidence="3">The sequence shown here is derived from an EMBL/GenBank/DDBJ whole genome shotgun (WGS) entry which is preliminary data.</text>
</comment>
<keyword evidence="2" id="KW-1133">Transmembrane helix</keyword>
<dbReference type="Proteomes" id="UP000023152">
    <property type="component" value="Unassembled WGS sequence"/>
</dbReference>